<dbReference type="AlphaFoldDB" id="A0A2P4UF27"/>
<feature type="compositionally biased region" description="Basic and acidic residues" evidence="1">
    <location>
        <begin position="99"/>
        <end position="115"/>
    </location>
</feature>
<dbReference type="EMBL" id="MTBP01000003">
    <property type="protein sequence ID" value="POM23649.1"/>
    <property type="molecule type" value="Genomic_DNA"/>
</dbReference>
<dbReference type="Gene3D" id="2.60.120.560">
    <property type="entry name" value="Exo-inulinase, domain 1"/>
    <property type="match status" value="1"/>
</dbReference>
<proteinExistence type="predicted"/>
<keyword evidence="3" id="KW-1185">Reference proteome</keyword>
<protein>
    <submittedName>
        <fullName evidence="2">Uncharacterized protein</fullName>
    </submittedName>
</protein>
<reference evidence="2 3" key="1">
    <citation type="journal article" date="2017" name="Chemistry">
        <title>Isolation, Biosynthesis and Chemical Modifications of Rubterolones A-F: Rare Tropolone Alkaloids from Actinomadura sp. 5-2.</title>
        <authorList>
            <person name="Guo H."/>
            <person name="Benndorf R."/>
            <person name="Leichnitz D."/>
            <person name="Klassen J.L."/>
            <person name="Vollmers J."/>
            <person name="Gorls H."/>
            <person name="Steinacker M."/>
            <person name="Weigel C."/>
            <person name="Dahse H.M."/>
            <person name="Kaster A.K."/>
            <person name="de Beer Z.W."/>
            <person name="Poulsen M."/>
            <person name="Beemelmanns C."/>
        </authorList>
    </citation>
    <scope>NUCLEOTIDE SEQUENCE [LARGE SCALE GENOMIC DNA]</scope>
    <source>
        <strain evidence="2 3">5-2</strain>
    </source>
</reference>
<organism evidence="2 3">
    <name type="scientific">Actinomadura rubteroloni</name>
    <dbReference type="NCBI Taxonomy" id="1926885"/>
    <lineage>
        <taxon>Bacteria</taxon>
        <taxon>Bacillati</taxon>
        <taxon>Actinomycetota</taxon>
        <taxon>Actinomycetes</taxon>
        <taxon>Streptosporangiales</taxon>
        <taxon>Thermomonosporaceae</taxon>
        <taxon>Actinomadura</taxon>
    </lineage>
</organism>
<dbReference type="RefSeq" id="WP_146059142.1">
    <property type="nucleotide sequence ID" value="NZ_MTBP01000003.1"/>
</dbReference>
<comment type="caution">
    <text evidence="2">The sequence shown here is derived from an EMBL/GenBank/DDBJ whole genome shotgun (WGS) entry which is preliminary data.</text>
</comment>
<accession>A0A2P4UF27</accession>
<feature type="region of interest" description="Disordered" evidence="1">
    <location>
        <begin position="66"/>
        <end position="115"/>
    </location>
</feature>
<gene>
    <name evidence="2" type="ORF">BTM25_48090</name>
</gene>
<evidence type="ECO:0000313" key="2">
    <source>
        <dbReference type="EMBL" id="POM23649.1"/>
    </source>
</evidence>
<dbReference type="Proteomes" id="UP000242367">
    <property type="component" value="Unassembled WGS sequence"/>
</dbReference>
<evidence type="ECO:0000256" key="1">
    <source>
        <dbReference type="SAM" id="MobiDB-lite"/>
    </source>
</evidence>
<name>A0A2P4UF27_9ACTN</name>
<sequence>MGGTAHAPREVATNGHCAVVQRPAREIGALRGAAVVTARGRAAACVPRDLGAVGRCPDVTARLHRSPDGRAAAGLRLPTSSDGGEHLDISLDPATGELVADRSRASREPRARGGR</sequence>
<evidence type="ECO:0000313" key="3">
    <source>
        <dbReference type="Proteomes" id="UP000242367"/>
    </source>
</evidence>